<organism evidence="1 2">
    <name type="scientific">Candidatus Phocaeicola excrementipullorum</name>
    <dbReference type="NCBI Taxonomy" id="2838731"/>
    <lineage>
        <taxon>Bacteria</taxon>
        <taxon>Pseudomonadati</taxon>
        <taxon>Bacteroidota</taxon>
        <taxon>Bacteroidia</taxon>
        <taxon>Bacteroidales</taxon>
        <taxon>Bacteroidaceae</taxon>
        <taxon>Phocaeicola</taxon>
    </lineage>
</organism>
<gene>
    <name evidence="1" type="ORF">H9928_06715</name>
</gene>
<dbReference type="EMBL" id="JAHLFJ010000066">
    <property type="protein sequence ID" value="MBU3856231.1"/>
    <property type="molecule type" value="Genomic_DNA"/>
</dbReference>
<evidence type="ECO:0000313" key="1">
    <source>
        <dbReference type="EMBL" id="MBU3856231.1"/>
    </source>
</evidence>
<dbReference type="Proteomes" id="UP000784286">
    <property type="component" value="Unassembled WGS sequence"/>
</dbReference>
<evidence type="ECO:0000313" key="2">
    <source>
        <dbReference type="Proteomes" id="UP000784286"/>
    </source>
</evidence>
<accession>A0A948X343</accession>
<name>A0A948X343_9BACT</name>
<dbReference type="AlphaFoldDB" id="A0A948X343"/>
<sequence>MKLETNRSTVSSSSAYSHETANIVSVINGNVLNLFFTLKEIEKSFNEEYTRLEKESEENECYGNIADKFYDGYVRMESAFKKLLAETTQVNIGKSF</sequence>
<proteinExistence type="predicted"/>
<reference evidence="1" key="2">
    <citation type="submission" date="2021-04" db="EMBL/GenBank/DDBJ databases">
        <authorList>
            <person name="Gilroy R."/>
        </authorList>
    </citation>
    <scope>NUCLEOTIDE SEQUENCE</scope>
    <source>
        <strain evidence="1">8470</strain>
    </source>
</reference>
<reference evidence="1" key="1">
    <citation type="journal article" date="2021" name="PeerJ">
        <title>Extensive microbial diversity within the chicken gut microbiome revealed by metagenomics and culture.</title>
        <authorList>
            <person name="Gilroy R."/>
            <person name="Ravi A."/>
            <person name="Getino M."/>
            <person name="Pursley I."/>
            <person name="Horton D.L."/>
            <person name="Alikhan N.F."/>
            <person name="Baker D."/>
            <person name="Gharbi K."/>
            <person name="Hall N."/>
            <person name="Watson M."/>
            <person name="Adriaenssens E.M."/>
            <person name="Foster-Nyarko E."/>
            <person name="Jarju S."/>
            <person name="Secka A."/>
            <person name="Antonio M."/>
            <person name="Oren A."/>
            <person name="Chaudhuri R.R."/>
            <person name="La Ragione R."/>
            <person name="Hildebrand F."/>
            <person name="Pallen M.J."/>
        </authorList>
    </citation>
    <scope>NUCLEOTIDE SEQUENCE</scope>
    <source>
        <strain evidence="1">8470</strain>
    </source>
</reference>
<comment type="caution">
    <text evidence="1">The sequence shown here is derived from an EMBL/GenBank/DDBJ whole genome shotgun (WGS) entry which is preliminary data.</text>
</comment>
<protein>
    <submittedName>
        <fullName evidence="1">Uncharacterized protein</fullName>
    </submittedName>
</protein>